<comment type="caution">
    <text evidence="1">The sequence shown here is derived from an EMBL/GenBank/DDBJ whole genome shotgun (WGS) entry which is preliminary data.</text>
</comment>
<evidence type="ECO:0000313" key="2">
    <source>
        <dbReference type="Proteomes" id="UP000188268"/>
    </source>
</evidence>
<gene>
    <name evidence="1" type="ORF">CCACVL1_07556</name>
</gene>
<organism evidence="1 2">
    <name type="scientific">Corchorus capsularis</name>
    <name type="common">Jute</name>
    <dbReference type="NCBI Taxonomy" id="210143"/>
    <lineage>
        <taxon>Eukaryota</taxon>
        <taxon>Viridiplantae</taxon>
        <taxon>Streptophyta</taxon>
        <taxon>Embryophyta</taxon>
        <taxon>Tracheophyta</taxon>
        <taxon>Spermatophyta</taxon>
        <taxon>Magnoliopsida</taxon>
        <taxon>eudicotyledons</taxon>
        <taxon>Gunneridae</taxon>
        <taxon>Pentapetalae</taxon>
        <taxon>rosids</taxon>
        <taxon>malvids</taxon>
        <taxon>Malvales</taxon>
        <taxon>Malvaceae</taxon>
        <taxon>Grewioideae</taxon>
        <taxon>Apeibeae</taxon>
        <taxon>Corchorus</taxon>
    </lineage>
</organism>
<dbReference type="Gramene" id="OMO89954">
    <property type="protein sequence ID" value="OMO89954"/>
    <property type="gene ID" value="CCACVL1_07556"/>
</dbReference>
<evidence type="ECO:0000313" key="1">
    <source>
        <dbReference type="EMBL" id="OMO89954.1"/>
    </source>
</evidence>
<sequence>MGNMPAEVIQLLCKECCLNGE</sequence>
<proteinExistence type="predicted"/>
<protein>
    <submittedName>
        <fullName evidence="1">Uncharacterized protein</fullName>
    </submittedName>
</protein>
<reference evidence="1 2" key="1">
    <citation type="submission" date="2013-09" db="EMBL/GenBank/DDBJ databases">
        <title>Corchorus capsularis genome sequencing.</title>
        <authorList>
            <person name="Alam M."/>
            <person name="Haque M.S."/>
            <person name="Islam M.S."/>
            <person name="Emdad E.M."/>
            <person name="Islam M.M."/>
            <person name="Ahmed B."/>
            <person name="Halim A."/>
            <person name="Hossen Q.M.M."/>
            <person name="Hossain M.Z."/>
            <person name="Ahmed R."/>
            <person name="Khan M.M."/>
            <person name="Islam R."/>
            <person name="Rashid M.M."/>
            <person name="Khan S.A."/>
            <person name="Rahman M.S."/>
            <person name="Alam M."/>
        </authorList>
    </citation>
    <scope>NUCLEOTIDE SEQUENCE [LARGE SCALE GENOMIC DNA]</scope>
    <source>
        <strain evidence="2">cv. CVL-1</strain>
        <tissue evidence="1">Whole seedling</tissue>
    </source>
</reference>
<dbReference type="AlphaFoldDB" id="A0A1R3J567"/>
<dbReference type="Proteomes" id="UP000188268">
    <property type="component" value="Unassembled WGS sequence"/>
</dbReference>
<accession>A0A1R3J567</accession>
<dbReference type="EMBL" id="AWWV01008551">
    <property type="protein sequence ID" value="OMO89954.1"/>
    <property type="molecule type" value="Genomic_DNA"/>
</dbReference>
<name>A0A1R3J567_COCAP</name>
<keyword evidence="2" id="KW-1185">Reference proteome</keyword>